<dbReference type="Gene3D" id="3.40.630.30">
    <property type="match status" value="1"/>
</dbReference>
<accession>A0A814RSA2</accession>
<reference evidence="3" key="1">
    <citation type="submission" date="2021-02" db="EMBL/GenBank/DDBJ databases">
        <authorList>
            <person name="Nowell W R."/>
        </authorList>
    </citation>
    <scope>NUCLEOTIDE SEQUENCE</scope>
</reference>
<dbReference type="SUPFAM" id="SSF55729">
    <property type="entry name" value="Acyl-CoA N-acyltransferases (Nat)"/>
    <property type="match status" value="1"/>
</dbReference>
<feature type="domain" description="N-acetyltransferase" evidence="2">
    <location>
        <begin position="10"/>
        <end position="180"/>
    </location>
</feature>
<keyword evidence="1" id="KW-0808">Transferase</keyword>
<evidence type="ECO:0000259" key="2">
    <source>
        <dbReference type="PROSITE" id="PS51186"/>
    </source>
</evidence>
<comment type="caution">
    <text evidence="3">The sequence shown here is derived from an EMBL/GenBank/DDBJ whole genome shotgun (WGS) entry which is preliminary data.</text>
</comment>
<dbReference type="Pfam" id="PF00583">
    <property type="entry name" value="Acetyltransf_1"/>
    <property type="match status" value="1"/>
</dbReference>
<name>A0A814RSA2_9BILA</name>
<dbReference type="PANTHER" id="PTHR13947">
    <property type="entry name" value="GNAT FAMILY N-ACETYLTRANSFERASE"/>
    <property type="match status" value="1"/>
</dbReference>
<dbReference type="InterPro" id="IPR016181">
    <property type="entry name" value="Acyl_CoA_acyltransferase"/>
</dbReference>
<gene>
    <name evidence="3" type="ORF">VCS650_LOCUS22115</name>
</gene>
<dbReference type="InterPro" id="IPR050769">
    <property type="entry name" value="NAT_camello-type"/>
</dbReference>
<evidence type="ECO:0000256" key="1">
    <source>
        <dbReference type="ARBA" id="ARBA00022679"/>
    </source>
</evidence>
<protein>
    <recommendedName>
        <fullName evidence="2">N-acetyltransferase domain-containing protein</fullName>
    </recommendedName>
</protein>
<dbReference type="OrthoDB" id="41532at2759"/>
<sequence length="226" mass="25387">MDTNSTPSSIIVRSYQPSDLPACQAIFTEAHLGYNSPMVHINFILQADMADIEKNYLQTPGGHWWVAVSTDDNRIVGQVAVLPMRLGASSYYSEAPEEQRDQTCELIRMGIKQDVQRQGVGKKLLSTLINFARENGYRQIHLTTLTNMHKANAFYQRNGFIKGPIVKKPLVDIPENVDDKTKFISNIPSSAIFEVGAIIPDEDQRLMKVPISESKCAYIQHYSLSI</sequence>
<dbReference type="CDD" id="cd04301">
    <property type="entry name" value="NAT_SF"/>
    <property type="match status" value="1"/>
</dbReference>
<dbReference type="InterPro" id="IPR000182">
    <property type="entry name" value="GNAT_dom"/>
</dbReference>
<dbReference type="AlphaFoldDB" id="A0A814RSA2"/>
<dbReference type="GO" id="GO:0008080">
    <property type="term" value="F:N-acetyltransferase activity"/>
    <property type="evidence" value="ECO:0007669"/>
    <property type="project" value="InterPro"/>
</dbReference>
<organism evidence="3 4">
    <name type="scientific">Adineta steineri</name>
    <dbReference type="NCBI Taxonomy" id="433720"/>
    <lineage>
        <taxon>Eukaryota</taxon>
        <taxon>Metazoa</taxon>
        <taxon>Spiralia</taxon>
        <taxon>Gnathifera</taxon>
        <taxon>Rotifera</taxon>
        <taxon>Eurotatoria</taxon>
        <taxon>Bdelloidea</taxon>
        <taxon>Adinetida</taxon>
        <taxon>Adinetidae</taxon>
        <taxon>Adineta</taxon>
    </lineage>
</organism>
<dbReference type="EMBL" id="CAJNON010000245">
    <property type="protein sequence ID" value="CAF1138197.1"/>
    <property type="molecule type" value="Genomic_DNA"/>
</dbReference>
<dbReference type="Proteomes" id="UP000663891">
    <property type="component" value="Unassembled WGS sequence"/>
</dbReference>
<dbReference type="PROSITE" id="PS51186">
    <property type="entry name" value="GNAT"/>
    <property type="match status" value="1"/>
</dbReference>
<evidence type="ECO:0000313" key="4">
    <source>
        <dbReference type="Proteomes" id="UP000663891"/>
    </source>
</evidence>
<evidence type="ECO:0000313" key="3">
    <source>
        <dbReference type="EMBL" id="CAF1138197.1"/>
    </source>
</evidence>
<proteinExistence type="predicted"/>
<dbReference type="PANTHER" id="PTHR13947:SF37">
    <property type="entry name" value="LD18367P"/>
    <property type="match status" value="1"/>
</dbReference>